<proteinExistence type="predicted"/>
<protein>
    <submittedName>
        <fullName evidence="2">Uncharacterized protein</fullName>
    </submittedName>
</protein>
<comment type="caution">
    <text evidence="2">The sequence shown here is derived from an EMBL/GenBank/DDBJ whole genome shotgun (WGS) entry which is preliminary data.</text>
</comment>
<sequence length="130" mass="14626">MLCTRSIKSLSSRSERVRHAVFSLETVKSIWTRPTPDRDADFVKPAYIPSQPVWQPSRREEGTPLYAPPPEFRPAELPDKPTEMPAGPKMPERRPDPIPAGNPKEKPSEGQPERREAPPATPKESAPPRK</sequence>
<feature type="compositionally biased region" description="Basic and acidic residues" evidence="1">
    <location>
        <begin position="103"/>
        <end position="117"/>
    </location>
</feature>
<evidence type="ECO:0000313" key="3">
    <source>
        <dbReference type="Proteomes" id="UP000232323"/>
    </source>
</evidence>
<accession>A0A250XPB6</accession>
<dbReference type="AlphaFoldDB" id="A0A250XPB6"/>
<gene>
    <name evidence="2" type="ORF">CEUSTIGMA_g12264.t1</name>
</gene>
<keyword evidence="3" id="KW-1185">Reference proteome</keyword>
<evidence type="ECO:0000256" key="1">
    <source>
        <dbReference type="SAM" id="MobiDB-lite"/>
    </source>
</evidence>
<feature type="compositionally biased region" description="Basic and acidic residues" evidence="1">
    <location>
        <begin position="73"/>
        <end position="82"/>
    </location>
</feature>
<evidence type="ECO:0000313" key="2">
    <source>
        <dbReference type="EMBL" id="GAX84843.1"/>
    </source>
</evidence>
<feature type="region of interest" description="Disordered" evidence="1">
    <location>
        <begin position="33"/>
        <end position="130"/>
    </location>
</feature>
<dbReference type="EMBL" id="BEGY01000137">
    <property type="protein sequence ID" value="GAX84843.1"/>
    <property type="molecule type" value="Genomic_DNA"/>
</dbReference>
<organism evidence="2 3">
    <name type="scientific">Chlamydomonas eustigma</name>
    <dbReference type="NCBI Taxonomy" id="1157962"/>
    <lineage>
        <taxon>Eukaryota</taxon>
        <taxon>Viridiplantae</taxon>
        <taxon>Chlorophyta</taxon>
        <taxon>core chlorophytes</taxon>
        <taxon>Chlorophyceae</taxon>
        <taxon>CS clade</taxon>
        <taxon>Chlamydomonadales</taxon>
        <taxon>Chlamydomonadaceae</taxon>
        <taxon>Chlamydomonas</taxon>
    </lineage>
</organism>
<dbReference type="Proteomes" id="UP000232323">
    <property type="component" value="Unassembled WGS sequence"/>
</dbReference>
<reference evidence="2 3" key="1">
    <citation type="submission" date="2017-08" db="EMBL/GenBank/DDBJ databases">
        <title>Acidophilic green algal genome provides insights into adaptation to an acidic environment.</title>
        <authorList>
            <person name="Hirooka S."/>
            <person name="Hirose Y."/>
            <person name="Kanesaki Y."/>
            <person name="Higuchi S."/>
            <person name="Fujiwara T."/>
            <person name="Onuma R."/>
            <person name="Era A."/>
            <person name="Ohbayashi R."/>
            <person name="Uzuka A."/>
            <person name="Nozaki H."/>
            <person name="Yoshikawa H."/>
            <person name="Miyagishima S.Y."/>
        </authorList>
    </citation>
    <scope>NUCLEOTIDE SEQUENCE [LARGE SCALE GENOMIC DNA]</scope>
    <source>
        <strain evidence="2 3">NIES-2499</strain>
    </source>
</reference>
<name>A0A250XPB6_9CHLO</name>
<dbReference type="OrthoDB" id="533715at2759"/>